<evidence type="ECO:0000313" key="1">
    <source>
        <dbReference type="EMBL" id="SFF35081.1"/>
    </source>
</evidence>
<gene>
    <name evidence="1" type="ORF">SAMN05216167_1523</name>
</gene>
<name>A0A1I2I3J2_9BACT</name>
<dbReference type="Proteomes" id="UP000198598">
    <property type="component" value="Unassembled WGS sequence"/>
</dbReference>
<sequence>MPLNERIQEIITIGQFKYIGFGGTWALRGVYTLNVSTTLIL</sequence>
<accession>A0A1I2I3J2</accession>
<keyword evidence="2" id="KW-1185">Reference proteome</keyword>
<dbReference type="AlphaFoldDB" id="A0A1I2I3J2"/>
<protein>
    <submittedName>
        <fullName evidence="1">Uncharacterized protein</fullName>
    </submittedName>
</protein>
<organism evidence="1 2">
    <name type="scientific">Spirosoma endophyticum</name>
    <dbReference type="NCBI Taxonomy" id="662367"/>
    <lineage>
        <taxon>Bacteria</taxon>
        <taxon>Pseudomonadati</taxon>
        <taxon>Bacteroidota</taxon>
        <taxon>Cytophagia</taxon>
        <taxon>Cytophagales</taxon>
        <taxon>Cytophagaceae</taxon>
        <taxon>Spirosoma</taxon>
    </lineage>
</organism>
<reference evidence="1 2" key="1">
    <citation type="submission" date="2016-10" db="EMBL/GenBank/DDBJ databases">
        <authorList>
            <person name="de Groot N.N."/>
        </authorList>
    </citation>
    <scope>NUCLEOTIDE SEQUENCE [LARGE SCALE GENOMIC DNA]</scope>
    <source>
        <strain evidence="1 2">DSM 26130</strain>
    </source>
</reference>
<evidence type="ECO:0000313" key="2">
    <source>
        <dbReference type="Proteomes" id="UP000198598"/>
    </source>
</evidence>
<dbReference type="EMBL" id="FOLQ01000052">
    <property type="protein sequence ID" value="SFF35081.1"/>
    <property type="molecule type" value="Genomic_DNA"/>
</dbReference>
<proteinExistence type="predicted"/>